<keyword evidence="3" id="KW-1185">Reference proteome</keyword>
<dbReference type="AlphaFoldDB" id="A0ABD1RR86"/>
<sequence>MWANKGTLRDLTKGQRHISFDQSEPETPEIKPASIEPESSYHNQDEERTPEQTQPGLLETSIFSIRQTEQDLMETTEGIADDSSIGIGNSSINLDEQETMEELANASGTEFEIPANFCEQVDVDSHMGTDWPGT</sequence>
<feature type="region of interest" description="Disordered" evidence="1">
    <location>
        <begin position="1"/>
        <end position="58"/>
    </location>
</feature>
<gene>
    <name evidence="2" type="ORF">Adt_26558</name>
</gene>
<evidence type="ECO:0000313" key="3">
    <source>
        <dbReference type="Proteomes" id="UP001604336"/>
    </source>
</evidence>
<dbReference type="EMBL" id="JBFOLK010000008">
    <property type="protein sequence ID" value="KAL2490930.1"/>
    <property type="molecule type" value="Genomic_DNA"/>
</dbReference>
<dbReference type="Proteomes" id="UP001604336">
    <property type="component" value="Unassembled WGS sequence"/>
</dbReference>
<accession>A0ABD1RR86</accession>
<name>A0ABD1RR86_9LAMI</name>
<reference evidence="3" key="1">
    <citation type="submission" date="2024-07" db="EMBL/GenBank/DDBJ databases">
        <title>Two chromosome-level genome assemblies of Korean endemic species Abeliophyllum distichum and Forsythia ovata (Oleaceae).</title>
        <authorList>
            <person name="Jang H."/>
        </authorList>
    </citation>
    <scope>NUCLEOTIDE SEQUENCE [LARGE SCALE GENOMIC DNA]</scope>
</reference>
<dbReference type="InterPro" id="IPR045280">
    <property type="entry name" value="TIFY-like"/>
</dbReference>
<comment type="caution">
    <text evidence="2">The sequence shown here is derived from an EMBL/GenBank/DDBJ whole genome shotgun (WGS) entry which is preliminary data.</text>
</comment>
<dbReference type="PANTHER" id="PTHR46125">
    <property type="entry name" value="GATA TRANSCRIPTION FACTOR 28"/>
    <property type="match status" value="1"/>
</dbReference>
<evidence type="ECO:0000256" key="1">
    <source>
        <dbReference type="SAM" id="MobiDB-lite"/>
    </source>
</evidence>
<dbReference type="PANTHER" id="PTHR46125:SF15">
    <property type="entry name" value="GATA TRANSCRIPTION FACTOR 19-LIKE ISOFORM X1"/>
    <property type="match status" value="1"/>
</dbReference>
<proteinExistence type="predicted"/>
<protein>
    <submittedName>
        <fullName evidence="2">GATA transcription factor 24-like</fullName>
    </submittedName>
</protein>
<evidence type="ECO:0000313" key="2">
    <source>
        <dbReference type="EMBL" id="KAL2490930.1"/>
    </source>
</evidence>
<organism evidence="2 3">
    <name type="scientific">Abeliophyllum distichum</name>
    <dbReference type="NCBI Taxonomy" id="126358"/>
    <lineage>
        <taxon>Eukaryota</taxon>
        <taxon>Viridiplantae</taxon>
        <taxon>Streptophyta</taxon>
        <taxon>Embryophyta</taxon>
        <taxon>Tracheophyta</taxon>
        <taxon>Spermatophyta</taxon>
        <taxon>Magnoliopsida</taxon>
        <taxon>eudicotyledons</taxon>
        <taxon>Gunneridae</taxon>
        <taxon>Pentapetalae</taxon>
        <taxon>asterids</taxon>
        <taxon>lamiids</taxon>
        <taxon>Lamiales</taxon>
        <taxon>Oleaceae</taxon>
        <taxon>Forsythieae</taxon>
        <taxon>Abeliophyllum</taxon>
    </lineage>
</organism>